<evidence type="ECO:0000256" key="6">
    <source>
        <dbReference type="SAM" id="SignalP"/>
    </source>
</evidence>
<evidence type="ECO:0000313" key="9">
    <source>
        <dbReference type="Proteomes" id="UP000053411"/>
    </source>
</evidence>
<dbReference type="Proteomes" id="UP000053411">
    <property type="component" value="Unassembled WGS sequence"/>
</dbReference>
<name>A0A0D2IX11_9EURO</name>
<dbReference type="PROSITE" id="PS50048">
    <property type="entry name" value="ZN2_CY6_FUNGAL_2"/>
    <property type="match status" value="1"/>
</dbReference>
<dbReference type="VEuPathDB" id="FungiDB:Z520_03094"/>
<dbReference type="GO" id="GO:0003677">
    <property type="term" value="F:DNA binding"/>
    <property type="evidence" value="ECO:0007669"/>
    <property type="project" value="UniProtKB-KW"/>
</dbReference>
<keyword evidence="9" id="KW-1185">Reference proteome</keyword>
<dbReference type="GeneID" id="27708840"/>
<dbReference type="InterPro" id="IPR001138">
    <property type="entry name" value="Zn2Cys6_DnaBD"/>
</dbReference>
<feature type="chain" id="PRO_5012316929" description="Zn(2)-C6 fungal-type domain-containing protein" evidence="6">
    <location>
        <begin position="16"/>
        <end position="217"/>
    </location>
</feature>
<feature type="region of interest" description="Disordered" evidence="5">
    <location>
        <begin position="195"/>
        <end position="217"/>
    </location>
</feature>
<sequence length="217" mass="23715">MLLLVMLRKFLILAAHDLDRTTPDNKAGHKVTIQAHSLRICPRAQTINVLSSMPEKLFVSWVANGGSLSKFGNLTQFDKMQPQSIPEAVEASTQYSARHRSENPSGNEGDEEQDENDNGVDTNGVSVDGNNPDGGGRRGRGRPTGTKGQTGHRCERCILQHKRCDAVKPVCGNCAKRKRNPDCHWPGAMTRSQLQTVRHENTTSSAAAPSLPPKRLA</sequence>
<keyword evidence="6" id="KW-0732">Signal</keyword>
<feature type="domain" description="Zn(2)-C6 fungal-type" evidence="7">
    <location>
        <begin position="153"/>
        <end position="185"/>
    </location>
</feature>
<dbReference type="Gene3D" id="4.10.240.10">
    <property type="entry name" value="Zn(2)-C6 fungal-type DNA-binding domain"/>
    <property type="match status" value="1"/>
</dbReference>
<dbReference type="AlphaFoldDB" id="A0A0D2IX11"/>
<feature type="compositionally biased region" description="Acidic residues" evidence="5">
    <location>
        <begin position="108"/>
        <end position="118"/>
    </location>
</feature>
<protein>
    <recommendedName>
        <fullName evidence="7">Zn(2)-C6 fungal-type domain-containing protein</fullName>
    </recommendedName>
</protein>
<evidence type="ECO:0000256" key="3">
    <source>
        <dbReference type="ARBA" id="ARBA00023163"/>
    </source>
</evidence>
<dbReference type="OrthoDB" id="10261408at2759"/>
<dbReference type="InterPro" id="IPR036864">
    <property type="entry name" value="Zn2-C6_fun-type_DNA-bd_sf"/>
</dbReference>
<feature type="signal peptide" evidence="6">
    <location>
        <begin position="1"/>
        <end position="15"/>
    </location>
</feature>
<feature type="compositionally biased region" description="Polar residues" evidence="5">
    <location>
        <begin position="195"/>
        <end position="207"/>
    </location>
</feature>
<dbReference type="RefSeq" id="XP_016635664.1">
    <property type="nucleotide sequence ID" value="XM_016773607.1"/>
</dbReference>
<evidence type="ECO:0000259" key="7">
    <source>
        <dbReference type="PROSITE" id="PS50048"/>
    </source>
</evidence>
<proteinExistence type="predicted"/>
<dbReference type="GO" id="GO:0008270">
    <property type="term" value="F:zinc ion binding"/>
    <property type="evidence" value="ECO:0007669"/>
    <property type="project" value="InterPro"/>
</dbReference>
<keyword evidence="3" id="KW-0804">Transcription</keyword>
<keyword evidence="2" id="KW-0238">DNA-binding</keyword>
<dbReference type="SUPFAM" id="SSF57701">
    <property type="entry name" value="Zn2/Cys6 DNA-binding domain"/>
    <property type="match status" value="1"/>
</dbReference>
<evidence type="ECO:0000256" key="4">
    <source>
        <dbReference type="ARBA" id="ARBA00023242"/>
    </source>
</evidence>
<dbReference type="EMBL" id="KN848065">
    <property type="protein sequence ID" value="KIY01542.1"/>
    <property type="molecule type" value="Genomic_DNA"/>
</dbReference>
<evidence type="ECO:0000313" key="8">
    <source>
        <dbReference type="EMBL" id="KIY01542.1"/>
    </source>
</evidence>
<evidence type="ECO:0000256" key="5">
    <source>
        <dbReference type="SAM" id="MobiDB-lite"/>
    </source>
</evidence>
<organism evidence="8 9">
    <name type="scientific">Fonsecaea multimorphosa CBS 102226</name>
    <dbReference type="NCBI Taxonomy" id="1442371"/>
    <lineage>
        <taxon>Eukaryota</taxon>
        <taxon>Fungi</taxon>
        <taxon>Dikarya</taxon>
        <taxon>Ascomycota</taxon>
        <taxon>Pezizomycotina</taxon>
        <taxon>Eurotiomycetes</taxon>
        <taxon>Chaetothyriomycetidae</taxon>
        <taxon>Chaetothyriales</taxon>
        <taxon>Herpotrichiellaceae</taxon>
        <taxon>Fonsecaea</taxon>
    </lineage>
</organism>
<keyword evidence="1" id="KW-0805">Transcription regulation</keyword>
<keyword evidence="4" id="KW-0539">Nucleus</keyword>
<evidence type="ECO:0000256" key="2">
    <source>
        <dbReference type="ARBA" id="ARBA00023125"/>
    </source>
</evidence>
<dbReference type="GO" id="GO:0000981">
    <property type="term" value="F:DNA-binding transcription factor activity, RNA polymerase II-specific"/>
    <property type="evidence" value="ECO:0007669"/>
    <property type="project" value="InterPro"/>
</dbReference>
<evidence type="ECO:0000256" key="1">
    <source>
        <dbReference type="ARBA" id="ARBA00023015"/>
    </source>
</evidence>
<reference evidence="8 9" key="1">
    <citation type="submission" date="2015-01" db="EMBL/GenBank/DDBJ databases">
        <title>The Genome Sequence of Fonsecaea multimorphosa CBS 102226.</title>
        <authorList>
            <consortium name="The Broad Institute Genomics Platform"/>
            <person name="Cuomo C."/>
            <person name="de Hoog S."/>
            <person name="Gorbushina A."/>
            <person name="Stielow B."/>
            <person name="Teixiera M."/>
            <person name="Abouelleil A."/>
            <person name="Chapman S.B."/>
            <person name="Priest M."/>
            <person name="Young S.K."/>
            <person name="Wortman J."/>
            <person name="Nusbaum C."/>
            <person name="Birren B."/>
        </authorList>
    </citation>
    <scope>NUCLEOTIDE SEQUENCE [LARGE SCALE GENOMIC DNA]</scope>
    <source>
        <strain evidence="8 9">CBS 102226</strain>
    </source>
</reference>
<accession>A0A0D2IX11</accession>
<dbReference type="CDD" id="cd00067">
    <property type="entry name" value="GAL4"/>
    <property type="match status" value="1"/>
</dbReference>
<gene>
    <name evidence="8" type="ORF">Z520_03094</name>
</gene>
<dbReference type="SMART" id="SM00066">
    <property type="entry name" value="GAL4"/>
    <property type="match status" value="1"/>
</dbReference>
<feature type="region of interest" description="Disordered" evidence="5">
    <location>
        <begin position="87"/>
        <end position="152"/>
    </location>
</feature>